<evidence type="ECO:0000256" key="6">
    <source>
        <dbReference type="ARBA" id="ARBA00023235"/>
    </source>
</evidence>
<dbReference type="InterPro" id="IPR035476">
    <property type="entry name" value="SIS_PGI_1"/>
</dbReference>
<dbReference type="PANTHER" id="PTHR11469:SF1">
    <property type="entry name" value="GLUCOSE-6-PHOSPHATE ISOMERASE"/>
    <property type="match status" value="1"/>
</dbReference>
<comment type="function">
    <text evidence="8">Catalyzes the reversible isomerization of glucose-6-phosphate to fructose-6-phosphate.</text>
</comment>
<keyword evidence="6 8" id="KW-0413">Isomerase</keyword>
<dbReference type="FunFam" id="3.40.50.10490:FF:000015">
    <property type="entry name" value="Glucose-6-phosphate isomerase"/>
    <property type="match status" value="1"/>
</dbReference>
<dbReference type="InterPro" id="IPR001672">
    <property type="entry name" value="G6P_Isomerase"/>
</dbReference>
<comment type="similarity">
    <text evidence="2 8 9">Belongs to the GPI family.</text>
</comment>
<dbReference type="PRINTS" id="PR00662">
    <property type="entry name" value="G6PISOMERASE"/>
</dbReference>
<dbReference type="UniPathway" id="UPA00109">
    <property type="reaction ID" value="UER00181"/>
</dbReference>
<dbReference type="GO" id="GO:0006096">
    <property type="term" value="P:glycolytic process"/>
    <property type="evidence" value="ECO:0007669"/>
    <property type="project" value="UniProtKB-UniRule"/>
</dbReference>
<keyword evidence="4 8" id="KW-0963">Cytoplasm</keyword>
<accession>A0A0R1M740</accession>
<dbReference type="UniPathway" id="UPA00138"/>
<dbReference type="CDD" id="cd05015">
    <property type="entry name" value="SIS_PGI_1"/>
    <property type="match status" value="1"/>
</dbReference>
<comment type="catalytic activity">
    <reaction evidence="7 8 9">
        <text>alpha-D-glucose 6-phosphate = beta-D-fructose 6-phosphate</text>
        <dbReference type="Rhea" id="RHEA:11816"/>
        <dbReference type="ChEBI" id="CHEBI:57634"/>
        <dbReference type="ChEBI" id="CHEBI:58225"/>
        <dbReference type="EC" id="5.3.1.9"/>
    </reaction>
</comment>
<dbReference type="OrthoDB" id="140919at2"/>
<comment type="pathway">
    <text evidence="8">Carbohydrate biosynthesis; gluconeogenesis.</text>
</comment>
<evidence type="ECO:0000256" key="9">
    <source>
        <dbReference type="RuleBase" id="RU000612"/>
    </source>
</evidence>
<feature type="active site" description="Proton donor" evidence="8">
    <location>
        <position position="290"/>
    </location>
</feature>
<evidence type="ECO:0000313" key="10">
    <source>
        <dbReference type="EMBL" id="KRL03951.1"/>
    </source>
</evidence>
<dbReference type="EC" id="5.3.1.9" evidence="8"/>
<evidence type="ECO:0000313" key="11">
    <source>
        <dbReference type="Proteomes" id="UP000051686"/>
    </source>
</evidence>
<dbReference type="PROSITE" id="PS00765">
    <property type="entry name" value="P_GLUCOSE_ISOMERASE_1"/>
    <property type="match status" value="1"/>
</dbReference>
<proteinExistence type="inferred from homology"/>
<dbReference type="InterPro" id="IPR018189">
    <property type="entry name" value="Phosphoglucose_isomerase_CS"/>
</dbReference>
<dbReference type="GO" id="GO:0097367">
    <property type="term" value="F:carbohydrate derivative binding"/>
    <property type="evidence" value="ECO:0007669"/>
    <property type="project" value="InterPro"/>
</dbReference>
<dbReference type="InterPro" id="IPR035482">
    <property type="entry name" value="SIS_PGI_2"/>
</dbReference>
<dbReference type="NCBIfam" id="NF010697">
    <property type="entry name" value="PRK14097.1"/>
    <property type="match status" value="1"/>
</dbReference>
<protein>
    <recommendedName>
        <fullName evidence="8">Glucose-6-phosphate isomerase</fullName>
        <shortName evidence="8">GPI</shortName>
        <ecNumber evidence="8">5.3.1.9</ecNumber>
    </recommendedName>
    <alternativeName>
        <fullName evidence="8">Phosphoglucose isomerase</fullName>
        <shortName evidence="8">PGI</shortName>
    </alternativeName>
    <alternativeName>
        <fullName evidence="8">Phosphohexose isomerase</fullName>
        <shortName evidence="8">PHI</shortName>
    </alternativeName>
</protein>
<dbReference type="InterPro" id="IPR046348">
    <property type="entry name" value="SIS_dom_sf"/>
</dbReference>
<dbReference type="RefSeq" id="WP_057896989.1">
    <property type="nucleotide sequence ID" value="NZ_AZEH01000042.1"/>
</dbReference>
<dbReference type="Proteomes" id="UP000051686">
    <property type="component" value="Unassembled WGS sequence"/>
</dbReference>
<comment type="caution">
    <text evidence="10">The sequence shown here is derived from an EMBL/GenBank/DDBJ whole genome shotgun (WGS) entry which is preliminary data.</text>
</comment>
<dbReference type="GO" id="GO:0004347">
    <property type="term" value="F:glucose-6-phosphate isomerase activity"/>
    <property type="evidence" value="ECO:0007669"/>
    <property type="project" value="UniProtKB-UniRule"/>
</dbReference>
<comment type="subcellular location">
    <subcellularLocation>
        <location evidence="8">Cytoplasm</location>
    </subcellularLocation>
</comment>
<dbReference type="STRING" id="1423777.FD46_GL000118"/>
<comment type="pathway">
    <text evidence="1 8 9">Carbohydrate degradation; glycolysis; D-glyceraldehyde 3-phosphate and glycerone phosphate from D-glucose: step 2/4.</text>
</comment>
<evidence type="ECO:0000256" key="5">
    <source>
        <dbReference type="ARBA" id="ARBA00023152"/>
    </source>
</evidence>
<keyword evidence="5 8" id="KW-0324">Glycolysis</keyword>
<dbReference type="EMBL" id="AZEH01000042">
    <property type="protein sequence ID" value="KRL03951.1"/>
    <property type="molecule type" value="Genomic_DNA"/>
</dbReference>
<dbReference type="SUPFAM" id="SSF53697">
    <property type="entry name" value="SIS domain"/>
    <property type="match status" value="1"/>
</dbReference>
<keyword evidence="11" id="KW-1185">Reference proteome</keyword>
<keyword evidence="3 8" id="KW-0312">Gluconeogenesis</keyword>
<evidence type="ECO:0000256" key="7">
    <source>
        <dbReference type="ARBA" id="ARBA00029321"/>
    </source>
</evidence>
<dbReference type="PATRIC" id="fig|1423777.3.peg.122"/>
<dbReference type="PROSITE" id="PS51463">
    <property type="entry name" value="P_GLUCOSE_ISOMERASE_3"/>
    <property type="match status" value="1"/>
</dbReference>
<gene>
    <name evidence="8" type="primary">pgi</name>
    <name evidence="10" type="ORF">FD46_GL000118</name>
</gene>
<evidence type="ECO:0000256" key="4">
    <source>
        <dbReference type="ARBA" id="ARBA00022490"/>
    </source>
</evidence>
<dbReference type="PANTHER" id="PTHR11469">
    <property type="entry name" value="GLUCOSE-6-PHOSPHATE ISOMERASE"/>
    <property type="match status" value="1"/>
</dbReference>
<organism evidence="10 11">
    <name type="scientific">Liquorilactobacillus oeni DSM 19972</name>
    <dbReference type="NCBI Taxonomy" id="1423777"/>
    <lineage>
        <taxon>Bacteria</taxon>
        <taxon>Bacillati</taxon>
        <taxon>Bacillota</taxon>
        <taxon>Bacilli</taxon>
        <taxon>Lactobacillales</taxon>
        <taxon>Lactobacillaceae</taxon>
        <taxon>Liquorilactobacillus</taxon>
    </lineage>
</organism>
<dbReference type="FunFam" id="3.40.50.10490:FF:000016">
    <property type="entry name" value="Glucose-6-phosphate isomerase"/>
    <property type="match status" value="1"/>
</dbReference>
<dbReference type="AlphaFoldDB" id="A0A0R1M740"/>
<feature type="active site" evidence="8">
    <location>
        <position position="425"/>
    </location>
</feature>
<name>A0A0R1M740_9LACO</name>
<reference evidence="10 11" key="1">
    <citation type="journal article" date="2015" name="Genome Announc.">
        <title>Expanding the biotechnology potential of lactobacilli through comparative genomics of 213 strains and associated genera.</title>
        <authorList>
            <person name="Sun Z."/>
            <person name="Harris H.M."/>
            <person name="McCann A."/>
            <person name="Guo C."/>
            <person name="Argimon S."/>
            <person name="Zhang W."/>
            <person name="Yang X."/>
            <person name="Jeffery I.B."/>
            <person name="Cooney J.C."/>
            <person name="Kagawa T.F."/>
            <person name="Liu W."/>
            <person name="Song Y."/>
            <person name="Salvetti E."/>
            <person name="Wrobel A."/>
            <person name="Rasinkangas P."/>
            <person name="Parkhill J."/>
            <person name="Rea M.C."/>
            <person name="O'Sullivan O."/>
            <person name="Ritari J."/>
            <person name="Douillard F.P."/>
            <person name="Paul Ross R."/>
            <person name="Yang R."/>
            <person name="Briner A.E."/>
            <person name="Felis G.E."/>
            <person name="de Vos W.M."/>
            <person name="Barrangou R."/>
            <person name="Klaenhammer T.R."/>
            <person name="Caufield P.W."/>
            <person name="Cui Y."/>
            <person name="Zhang H."/>
            <person name="O'Toole P.W."/>
        </authorList>
    </citation>
    <scope>NUCLEOTIDE SEQUENCE [LARGE SCALE GENOMIC DNA]</scope>
    <source>
        <strain evidence="10 11">DSM 19972</strain>
    </source>
</reference>
<dbReference type="Pfam" id="PF00342">
    <property type="entry name" value="PGI"/>
    <property type="match status" value="1"/>
</dbReference>
<dbReference type="GO" id="GO:0005829">
    <property type="term" value="C:cytosol"/>
    <property type="evidence" value="ECO:0007669"/>
    <property type="project" value="TreeGrafter"/>
</dbReference>
<dbReference type="GO" id="GO:0051156">
    <property type="term" value="P:glucose 6-phosphate metabolic process"/>
    <property type="evidence" value="ECO:0007669"/>
    <property type="project" value="TreeGrafter"/>
</dbReference>
<evidence type="ECO:0000256" key="3">
    <source>
        <dbReference type="ARBA" id="ARBA00022432"/>
    </source>
</evidence>
<evidence type="ECO:0000256" key="1">
    <source>
        <dbReference type="ARBA" id="ARBA00004926"/>
    </source>
</evidence>
<evidence type="ECO:0000256" key="8">
    <source>
        <dbReference type="HAMAP-Rule" id="MF_00473"/>
    </source>
</evidence>
<dbReference type="GO" id="GO:0006094">
    <property type="term" value="P:gluconeogenesis"/>
    <property type="evidence" value="ECO:0007669"/>
    <property type="project" value="UniProtKB-UniRule"/>
</dbReference>
<dbReference type="PROSITE" id="PS00174">
    <property type="entry name" value="P_GLUCOSE_ISOMERASE_2"/>
    <property type="match status" value="1"/>
</dbReference>
<dbReference type="Gene3D" id="3.40.50.10490">
    <property type="entry name" value="Glucose-6-phosphate isomerase like protein, domain 1"/>
    <property type="match status" value="2"/>
</dbReference>
<comment type="caution">
    <text evidence="8">Lacks conserved residue(s) required for the propagation of feature annotation.</text>
</comment>
<dbReference type="GO" id="GO:0048029">
    <property type="term" value="F:monosaccharide binding"/>
    <property type="evidence" value="ECO:0007669"/>
    <property type="project" value="TreeGrafter"/>
</dbReference>
<sequence length="450" mass="49914">MAHISFDSSNLTKFVQKNELGEMQALVTAVDEELRKGTGAGSDFRGFLNLPVDYDKEEFARIKKAAKKIQSDSEVLVVIGIGGSYLGARAAIEFLHRSFFNILPAEKRNAPQVFFAGNSISSSYVYDLLELIGDRDFSVNVISKSGTTTEPSIAFRIFKEKLLTKYGKKGAKERIYATTDRARGALKTEADAEGYESFVIPDDVGGRFSVLSPVGLLPIAASGADIDALMKGAADARSDYSNADLTKNEAYQYAALRNILYRKGYTTEILENYEPSLQYFSEWWKQLMGESEGKDQKGIYPSSANFSTDLHSLGQFIQEGRRNLMETVVKVQKPNHDVEIPKEEENLDGLAYLEGKTMDFVNTKAFQGVVLAHTDGNVPNMILNIPDRTAYTLGYTIYFFEIAVAVSGYLNGINPFNQPGVEAYKHNMFALLDKPGFEELSKKLNARLGE</sequence>
<dbReference type="CDD" id="cd05016">
    <property type="entry name" value="SIS_PGI_2"/>
    <property type="match status" value="1"/>
</dbReference>
<evidence type="ECO:0000256" key="2">
    <source>
        <dbReference type="ARBA" id="ARBA00006604"/>
    </source>
</evidence>
<dbReference type="HAMAP" id="MF_00473">
    <property type="entry name" value="G6P_isomerase"/>
    <property type="match status" value="1"/>
</dbReference>